<keyword evidence="6 10" id="KW-0472">Membrane</keyword>
<dbReference type="EnsemblFungi" id="MAPG_05931T0">
    <property type="protein sequence ID" value="MAPG_05931T0"/>
    <property type="gene ID" value="MAPG_05931"/>
</dbReference>
<gene>
    <name evidence="12" type="ORF">MAPG_05931</name>
</gene>
<dbReference type="CDD" id="cd17356">
    <property type="entry name" value="MFS_HXT"/>
    <property type="match status" value="1"/>
</dbReference>
<dbReference type="PRINTS" id="PR00171">
    <property type="entry name" value="SUGRTRNSPORT"/>
</dbReference>
<dbReference type="OMA" id="VTCVLVY"/>
<dbReference type="STRING" id="644358.A0A0C4E0P9"/>
<evidence type="ECO:0000313" key="13">
    <source>
        <dbReference type="EnsemblFungi" id="MAPG_05931T0"/>
    </source>
</evidence>
<protein>
    <submittedName>
        <fullName evidence="12">High-affinity glucose transporter</fullName>
    </submittedName>
</protein>
<comment type="similarity">
    <text evidence="2 8">Belongs to the major facilitator superfamily. Sugar transporter (TC 2.A.1.1) family.</text>
</comment>
<evidence type="ECO:0000259" key="11">
    <source>
        <dbReference type="PROSITE" id="PS50850"/>
    </source>
</evidence>
<reference evidence="13" key="4">
    <citation type="journal article" date="2015" name="G3 (Bethesda)">
        <title>Genome sequences of three phytopathogenic species of the Magnaporthaceae family of fungi.</title>
        <authorList>
            <person name="Okagaki L.H."/>
            <person name="Nunes C.C."/>
            <person name="Sailsbery J."/>
            <person name="Clay B."/>
            <person name="Brown D."/>
            <person name="John T."/>
            <person name="Oh Y."/>
            <person name="Young N."/>
            <person name="Fitzgerald M."/>
            <person name="Haas B.J."/>
            <person name="Zeng Q."/>
            <person name="Young S."/>
            <person name="Adiconis X."/>
            <person name="Fan L."/>
            <person name="Levin J.Z."/>
            <person name="Mitchell T.K."/>
            <person name="Okubara P.A."/>
            <person name="Farman M.L."/>
            <person name="Kohn L.M."/>
            <person name="Birren B."/>
            <person name="Ma L.-J."/>
            <person name="Dean R.A."/>
        </authorList>
    </citation>
    <scope>NUCLEOTIDE SEQUENCE</scope>
    <source>
        <strain evidence="13">ATCC 64411 / 73-15</strain>
    </source>
</reference>
<keyword evidence="5 10" id="KW-1133">Transmembrane helix</keyword>
<evidence type="ECO:0000313" key="14">
    <source>
        <dbReference type="Proteomes" id="UP000011715"/>
    </source>
</evidence>
<sequence length="546" mass="60190">MYEVGNIYVIAAVSVIGGALFGFDISSMSGIITQQSYLCRFNEQGSSEDGICKGPSPTTQGGIVAAMPGGSLIGAMTSGFISDRWGRKSAIQVGAVIWCLGCIITAASQNIPMLAIGRFINGFSVGICSAQVPVYISEIAKPTVRGRLIGFQQWAITWGIAIMFFICYGCSTLQGEISFRLPWGLQAAPAVILFFGLMILPESPRWLAKKDLWDRAKAVLAKTHGGGDPNHHFAVKEINDIREVVEFERHNADVAYIELFRPKMINRTMIGVWTQIWSQLTGMNVMMYYIAYVFTMVGQEDVLLSSGIQFILNVAMTVPALIWMDRWGRRPMLLVGAFLMCLWLCINAGLFATYSRPPRPNEFNSDSISMAVTNASAAKAIIASTYLFVASFATTWGPVSWAYPPELYPLRLRGKAVALCTAANWTFNFALAYFVPPAMANITWRTYVVFAVFCFAMFWHVFFLFPETANKPLEEVEDIFDDSRPGAVRFIGTPAWRTRNVRAEVVRVERNEVDLEEKLTANRDSVGHGDAKPEPVAAPAGGNTAA</sequence>
<dbReference type="Gene3D" id="1.20.1250.20">
    <property type="entry name" value="MFS general substrate transporter like domains"/>
    <property type="match status" value="1"/>
</dbReference>
<feature type="compositionally biased region" description="Basic and acidic residues" evidence="9">
    <location>
        <begin position="519"/>
        <end position="533"/>
    </location>
</feature>
<dbReference type="eggNOG" id="KOG0254">
    <property type="taxonomic scope" value="Eukaryota"/>
</dbReference>
<organism evidence="13 14">
    <name type="scientific">Magnaporthiopsis poae (strain ATCC 64411 / 73-15)</name>
    <name type="common">Kentucky bluegrass fungus</name>
    <name type="synonym">Magnaporthe poae</name>
    <dbReference type="NCBI Taxonomy" id="644358"/>
    <lineage>
        <taxon>Eukaryota</taxon>
        <taxon>Fungi</taxon>
        <taxon>Dikarya</taxon>
        <taxon>Ascomycota</taxon>
        <taxon>Pezizomycotina</taxon>
        <taxon>Sordariomycetes</taxon>
        <taxon>Sordariomycetidae</taxon>
        <taxon>Magnaporthales</taxon>
        <taxon>Magnaporthaceae</taxon>
        <taxon>Magnaporthiopsis</taxon>
    </lineage>
</organism>
<evidence type="ECO:0000313" key="12">
    <source>
        <dbReference type="EMBL" id="KLU86924.1"/>
    </source>
</evidence>
<dbReference type="PROSITE" id="PS50850">
    <property type="entry name" value="MFS"/>
    <property type="match status" value="1"/>
</dbReference>
<dbReference type="GO" id="GO:0016020">
    <property type="term" value="C:membrane"/>
    <property type="evidence" value="ECO:0007669"/>
    <property type="project" value="UniProtKB-SubCell"/>
</dbReference>
<accession>A0A0C4E0P9</accession>
<feature type="domain" description="Major facilitator superfamily (MFS) profile" evidence="11">
    <location>
        <begin position="10"/>
        <end position="469"/>
    </location>
</feature>
<name>A0A0C4E0P9_MAGP6</name>
<dbReference type="OrthoDB" id="4142200at2759"/>
<dbReference type="EMBL" id="GL876970">
    <property type="protein sequence ID" value="KLU86924.1"/>
    <property type="molecule type" value="Genomic_DNA"/>
</dbReference>
<dbReference type="PROSITE" id="PS00216">
    <property type="entry name" value="SUGAR_TRANSPORT_1"/>
    <property type="match status" value="2"/>
</dbReference>
<feature type="transmembrane region" description="Helical" evidence="10">
    <location>
        <begin position="90"/>
        <end position="109"/>
    </location>
</feature>
<feature type="transmembrane region" description="Helical" evidence="10">
    <location>
        <begin position="183"/>
        <end position="200"/>
    </location>
</feature>
<dbReference type="AlphaFoldDB" id="A0A0C4E0P9"/>
<feature type="transmembrane region" description="Helical" evidence="10">
    <location>
        <begin position="148"/>
        <end position="171"/>
    </location>
</feature>
<dbReference type="NCBIfam" id="TIGR00879">
    <property type="entry name" value="SP"/>
    <property type="match status" value="1"/>
</dbReference>
<dbReference type="VEuPathDB" id="FungiDB:MAPG_05931"/>
<dbReference type="InterPro" id="IPR050360">
    <property type="entry name" value="MFS_Sugar_Transporters"/>
</dbReference>
<evidence type="ECO:0000256" key="5">
    <source>
        <dbReference type="ARBA" id="ARBA00022989"/>
    </source>
</evidence>
<reference evidence="13" key="5">
    <citation type="submission" date="2015-06" db="UniProtKB">
        <authorList>
            <consortium name="EnsemblFungi"/>
        </authorList>
    </citation>
    <scope>IDENTIFICATION</scope>
    <source>
        <strain evidence="13">ATCC 64411</strain>
    </source>
</reference>
<feature type="transmembrane region" description="Helical" evidence="10">
    <location>
        <begin position="303"/>
        <end position="324"/>
    </location>
</feature>
<feature type="transmembrane region" description="Helical" evidence="10">
    <location>
        <begin position="115"/>
        <end position="136"/>
    </location>
</feature>
<evidence type="ECO:0000256" key="1">
    <source>
        <dbReference type="ARBA" id="ARBA00004141"/>
    </source>
</evidence>
<dbReference type="SUPFAM" id="SSF103473">
    <property type="entry name" value="MFS general substrate transporter"/>
    <property type="match status" value="1"/>
</dbReference>
<keyword evidence="3 8" id="KW-0813">Transport</keyword>
<dbReference type="GO" id="GO:0005351">
    <property type="term" value="F:carbohydrate:proton symporter activity"/>
    <property type="evidence" value="ECO:0007669"/>
    <property type="project" value="TreeGrafter"/>
</dbReference>
<feature type="region of interest" description="Disordered" evidence="9">
    <location>
        <begin position="519"/>
        <end position="546"/>
    </location>
</feature>
<reference evidence="14" key="2">
    <citation type="submission" date="2010-05" db="EMBL/GenBank/DDBJ databases">
        <title>The genome sequence of Magnaporthe poae strain ATCC 64411.</title>
        <authorList>
            <person name="Ma L.-J."/>
            <person name="Dead R."/>
            <person name="Young S."/>
            <person name="Zeng Q."/>
            <person name="Koehrsen M."/>
            <person name="Alvarado L."/>
            <person name="Berlin A."/>
            <person name="Chapman S.B."/>
            <person name="Chen Z."/>
            <person name="Freedman E."/>
            <person name="Gellesch M."/>
            <person name="Goldberg J."/>
            <person name="Griggs A."/>
            <person name="Gujja S."/>
            <person name="Heilman E.R."/>
            <person name="Heiman D."/>
            <person name="Hepburn T."/>
            <person name="Howarth C."/>
            <person name="Jen D."/>
            <person name="Larson L."/>
            <person name="Mehta T."/>
            <person name="Neiman D."/>
            <person name="Pearson M."/>
            <person name="Roberts A."/>
            <person name="Saif S."/>
            <person name="Shea T."/>
            <person name="Shenoy N."/>
            <person name="Sisk P."/>
            <person name="Stolte C."/>
            <person name="Sykes S."/>
            <person name="Walk T."/>
            <person name="White J."/>
            <person name="Yandava C."/>
            <person name="Haas B."/>
            <person name="Nusbaum C."/>
            <person name="Birren B."/>
        </authorList>
    </citation>
    <scope>NUCLEOTIDE SEQUENCE [LARGE SCALE GENOMIC DNA]</scope>
    <source>
        <strain evidence="14">ATCC 64411 / 73-15</strain>
    </source>
</reference>
<evidence type="ECO:0000256" key="2">
    <source>
        <dbReference type="ARBA" id="ARBA00010992"/>
    </source>
</evidence>
<reference evidence="12" key="1">
    <citation type="submission" date="2010-05" db="EMBL/GenBank/DDBJ databases">
        <title>The Genome Sequence of Magnaporthe poae strain ATCC 64411.</title>
        <authorList>
            <consortium name="The Broad Institute Genome Sequencing Platform"/>
            <consortium name="Broad Institute Genome Sequencing Center for Infectious Disease"/>
            <person name="Ma L.-J."/>
            <person name="Dead R."/>
            <person name="Young S."/>
            <person name="Zeng Q."/>
            <person name="Koehrsen M."/>
            <person name="Alvarado L."/>
            <person name="Berlin A."/>
            <person name="Chapman S.B."/>
            <person name="Chen Z."/>
            <person name="Freedman E."/>
            <person name="Gellesch M."/>
            <person name="Goldberg J."/>
            <person name="Griggs A."/>
            <person name="Gujja S."/>
            <person name="Heilman E.R."/>
            <person name="Heiman D."/>
            <person name="Hepburn T."/>
            <person name="Howarth C."/>
            <person name="Jen D."/>
            <person name="Larson L."/>
            <person name="Mehta T."/>
            <person name="Neiman D."/>
            <person name="Pearson M."/>
            <person name="Roberts A."/>
            <person name="Saif S."/>
            <person name="Shea T."/>
            <person name="Shenoy N."/>
            <person name="Sisk P."/>
            <person name="Stolte C."/>
            <person name="Sykes S."/>
            <person name="Walk T."/>
            <person name="White J."/>
            <person name="Yandava C."/>
            <person name="Haas B."/>
            <person name="Nusbaum C."/>
            <person name="Birren B."/>
        </authorList>
    </citation>
    <scope>NUCLEOTIDE SEQUENCE</scope>
    <source>
        <strain evidence="12">ATCC 64411</strain>
    </source>
</reference>
<evidence type="ECO:0000256" key="8">
    <source>
        <dbReference type="RuleBase" id="RU003346"/>
    </source>
</evidence>
<evidence type="ECO:0000256" key="9">
    <source>
        <dbReference type="SAM" id="MobiDB-lite"/>
    </source>
</evidence>
<keyword evidence="4 10" id="KW-0812">Transmembrane</keyword>
<dbReference type="PROSITE" id="PS00217">
    <property type="entry name" value="SUGAR_TRANSPORT_2"/>
    <property type="match status" value="1"/>
</dbReference>
<proteinExistence type="inferred from homology"/>
<keyword evidence="12" id="KW-0762">Sugar transport</keyword>
<evidence type="ECO:0000256" key="7">
    <source>
        <dbReference type="ARBA" id="ARBA00023180"/>
    </source>
</evidence>
<keyword evidence="7" id="KW-0325">Glycoprotein</keyword>
<dbReference type="InterPro" id="IPR003663">
    <property type="entry name" value="Sugar/inositol_transpt"/>
</dbReference>
<dbReference type="InterPro" id="IPR020846">
    <property type="entry name" value="MFS_dom"/>
</dbReference>
<dbReference type="InterPro" id="IPR005828">
    <property type="entry name" value="MFS_sugar_transport-like"/>
</dbReference>
<evidence type="ECO:0000256" key="3">
    <source>
        <dbReference type="ARBA" id="ARBA00022448"/>
    </source>
</evidence>
<reference evidence="12" key="3">
    <citation type="submission" date="2011-03" db="EMBL/GenBank/DDBJ databases">
        <title>Annotation of Magnaporthe poae ATCC 64411.</title>
        <authorList>
            <person name="Ma L.-J."/>
            <person name="Dead R."/>
            <person name="Young S.K."/>
            <person name="Zeng Q."/>
            <person name="Gargeya S."/>
            <person name="Fitzgerald M."/>
            <person name="Haas B."/>
            <person name="Abouelleil A."/>
            <person name="Alvarado L."/>
            <person name="Arachchi H.M."/>
            <person name="Berlin A."/>
            <person name="Brown A."/>
            <person name="Chapman S.B."/>
            <person name="Chen Z."/>
            <person name="Dunbar C."/>
            <person name="Freedman E."/>
            <person name="Gearin G."/>
            <person name="Gellesch M."/>
            <person name="Goldberg J."/>
            <person name="Griggs A."/>
            <person name="Gujja S."/>
            <person name="Heiman D."/>
            <person name="Howarth C."/>
            <person name="Larson L."/>
            <person name="Lui A."/>
            <person name="MacDonald P.J.P."/>
            <person name="Mehta T."/>
            <person name="Montmayeur A."/>
            <person name="Murphy C."/>
            <person name="Neiman D."/>
            <person name="Pearson M."/>
            <person name="Priest M."/>
            <person name="Roberts A."/>
            <person name="Saif S."/>
            <person name="Shea T."/>
            <person name="Shenoy N."/>
            <person name="Sisk P."/>
            <person name="Stolte C."/>
            <person name="Sykes S."/>
            <person name="Yandava C."/>
            <person name="Wortman J."/>
            <person name="Nusbaum C."/>
            <person name="Birren B."/>
        </authorList>
    </citation>
    <scope>NUCLEOTIDE SEQUENCE</scope>
    <source>
        <strain evidence="12">ATCC 64411</strain>
    </source>
</reference>
<evidence type="ECO:0000256" key="4">
    <source>
        <dbReference type="ARBA" id="ARBA00022692"/>
    </source>
</evidence>
<evidence type="ECO:0000256" key="6">
    <source>
        <dbReference type="ARBA" id="ARBA00023136"/>
    </source>
</evidence>
<dbReference type="InterPro" id="IPR005829">
    <property type="entry name" value="Sugar_transporter_CS"/>
</dbReference>
<feature type="transmembrane region" description="Helical" evidence="10">
    <location>
        <begin position="331"/>
        <end position="354"/>
    </location>
</feature>
<evidence type="ECO:0000256" key="10">
    <source>
        <dbReference type="SAM" id="Phobius"/>
    </source>
</evidence>
<feature type="transmembrane region" description="Helical" evidence="10">
    <location>
        <begin position="380"/>
        <end position="404"/>
    </location>
</feature>
<comment type="subcellular location">
    <subcellularLocation>
        <location evidence="1">Membrane</location>
        <topology evidence="1">Multi-pass membrane protein</topology>
    </subcellularLocation>
</comment>
<feature type="transmembrane region" description="Helical" evidence="10">
    <location>
        <begin position="6"/>
        <end position="25"/>
    </location>
</feature>
<dbReference type="PANTHER" id="PTHR48022">
    <property type="entry name" value="PLASTIDIC GLUCOSE TRANSPORTER 4"/>
    <property type="match status" value="1"/>
</dbReference>
<dbReference type="Proteomes" id="UP000011715">
    <property type="component" value="Unassembled WGS sequence"/>
</dbReference>
<keyword evidence="14" id="KW-1185">Reference proteome</keyword>
<feature type="transmembrane region" description="Helical" evidence="10">
    <location>
        <begin position="270"/>
        <end position="291"/>
    </location>
</feature>
<dbReference type="Pfam" id="PF00083">
    <property type="entry name" value="Sugar_tr"/>
    <property type="match status" value="1"/>
</dbReference>
<dbReference type="InterPro" id="IPR036259">
    <property type="entry name" value="MFS_trans_sf"/>
</dbReference>
<dbReference type="FunFam" id="1.20.1250.20:FF:000026">
    <property type="entry name" value="MFS quinate transporter QutD"/>
    <property type="match status" value="1"/>
</dbReference>
<dbReference type="PANTHER" id="PTHR48022:SF7">
    <property type="entry name" value="MAJOR FACILITATOR SUPERFAMILY (MFS) PROFILE DOMAIN-CONTAINING PROTEIN-RELATED"/>
    <property type="match status" value="1"/>
</dbReference>
<feature type="transmembrane region" description="Helical" evidence="10">
    <location>
        <begin position="416"/>
        <end position="435"/>
    </location>
</feature>
<dbReference type="EMBL" id="ADBL01001418">
    <property type="status" value="NOT_ANNOTATED_CDS"/>
    <property type="molecule type" value="Genomic_DNA"/>
</dbReference>
<feature type="transmembrane region" description="Helical" evidence="10">
    <location>
        <begin position="447"/>
        <end position="465"/>
    </location>
</feature>